<dbReference type="GO" id="GO:0015173">
    <property type="term" value="F:aromatic amino acid transmembrane transporter activity"/>
    <property type="evidence" value="ECO:0007669"/>
    <property type="project" value="TreeGrafter"/>
</dbReference>
<dbReference type="InterPro" id="IPR042280">
    <property type="entry name" value="SLC3A2"/>
</dbReference>
<evidence type="ECO:0000259" key="8">
    <source>
        <dbReference type="SMART" id="SM00642"/>
    </source>
</evidence>
<evidence type="ECO:0000256" key="7">
    <source>
        <dbReference type="SAM" id="Phobius"/>
    </source>
</evidence>
<keyword evidence="7" id="KW-0472">Membrane</keyword>
<dbReference type="InterPro" id="IPR045857">
    <property type="entry name" value="O16G_dom_2"/>
</dbReference>
<dbReference type="Gene3D" id="3.20.20.80">
    <property type="entry name" value="Glycosidases"/>
    <property type="match status" value="1"/>
</dbReference>
<feature type="transmembrane region" description="Helical" evidence="7">
    <location>
        <begin position="87"/>
        <end position="111"/>
    </location>
</feature>
<dbReference type="Gene3D" id="3.90.400.10">
    <property type="entry name" value="Oligo-1,6-glucosidase, Domain 2"/>
    <property type="match status" value="1"/>
</dbReference>
<dbReference type="InterPro" id="IPR031984">
    <property type="entry name" value="SLC3A2_N"/>
</dbReference>
<dbReference type="PANTHER" id="PTHR46673">
    <property type="entry name" value="4F2 CELL-SURFACE ANTIGEN HEAVY CHAIN"/>
    <property type="match status" value="1"/>
</dbReference>
<keyword evidence="10" id="KW-1185">Reference proteome</keyword>
<dbReference type="SUPFAM" id="SSF51445">
    <property type="entry name" value="(Trans)glycosidases"/>
    <property type="match status" value="1"/>
</dbReference>
<dbReference type="FunFam" id="3.90.400.10:FF:000001">
    <property type="entry name" value="Maltase A3, isoform A"/>
    <property type="match status" value="1"/>
</dbReference>
<dbReference type="Pfam" id="PF16028">
    <property type="entry name" value="SLC3A2_N"/>
    <property type="match status" value="1"/>
</dbReference>
<feature type="region of interest" description="Disordered" evidence="6">
    <location>
        <begin position="1"/>
        <end position="37"/>
    </location>
</feature>
<evidence type="ECO:0000313" key="10">
    <source>
        <dbReference type="Proteomes" id="UP001075354"/>
    </source>
</evidence>
<dbReference type="InterPro" id="IPR017853">
    <property type="entry name" value="GH"/>
</dbReference>
<sequence length="637" mass="70338">MSEDRENHEGATAGDSLLQPDESRDNIPTVASPSGKAEVKYVNADSQNGDAKIDLGDVREKDKTFAGMGKEELMRFANDPFWVRTRWILFALFWLLWLAMLTGAIAIIVLAPRCSSPKKAQWWERSPLYEVNVRSFKDGLRMADGVGDFQGMLSTVDHLKDLGVSGVILSSIYPTGKQQSAESVTDFKSVHPDFGTLDEFKDLVAAMKAKDLRVVLDLVPNHSGKEHKWFQDSVKKIAPYKDYYVWNAGKGSKDTPPNNWKSVTGGSAWEWNEERNEFYLHQFEAGQPDLNFRNPAVKEEFNSIFKFWLDLGVSGFQLRKTALLVEDLNLRDEAHGSKPGTTHNSYDFYDHKYTSFLHDSFKLVAQWRSVVSNNSEDRLFLIRDEFPIEDFTLSGTVDNSTAAAGDLLQTPKFLQSVTSNINVVSLSNSIRSAIDRSPSHKPVWSLGGGESQRLASKFSGGLADAMMMLILLLPGTPLLFYGDEIGLKDAPGSPATQSLAPMQWNSSTNAGFTSDSIKPWLTFANPLNNVAAQREAADSHLKVVKELIELRKATVAIMQGKTNITVLNATRADGTVVPNSILAFTRIKSGNPGVLVAVNPSKEELTVNFKTIDGVTESGELTVGVKTSGFSNKDLPK</sequence>
<dbReference type="GO" id="GO:0016324">
    <property type="term" value="C:apical plasma membrane"/>
    <property type="evidence" value="ECO:0007669"/>
    <property type="project" value="TreeGrafter"/>
</dbReference>
<evidence type="ECO:0000256" key="4">
    <source>
        <dbReference type="ARBA" id="ARBA00023180"/>
    </source>
</evidence>
<comment type="similarity">
    <text evidence="2">Belongs to the glycosyl hydrolase 13 family.</text>
</comment>
<evidence type="ECO:0000256" key="6">
    <source>
        <dbReference type="SAM" id="MobiDB-lite"/>
    </source>
</evidence>
<dbReference type="InterPro" id="IPR006047">
    <property type="entry name" value="GH13_cat_dom"/>
</dbReference>
<keyword evidence="5" id="KW-0378">Hydrolase</keyword>
<feature type="domain" description="Glycosyl hydrolase family 13 catalytic" evidence="8">
    <location>
        <begin position="130"/>
        <end position="531"/>
    </location>
</feature>
<name>A0AAV7XZG8_9NEOP</name>
<dbReference type="PANTHER" id="PTHR46673:SF1">
    <property type="entry name" value="4F2 CELL-SURFACE ANTIGEN HEAVY CHAIN"/>
    <property type="match status" value="1"/>
</dbReference>
<dbReference type="GO" id="GO:0005975">
    <property type="term" value="P:carbohydrate metabolic process"/>
    <property type="evidence" value="ECO:0007669"/>
    <property type="project" value="InterPro"/>
</dbReference>
<dbReference type="Proteomes" id="UP001075354">
    <property type="component" value="Chromosome 3"/>
</dbReference>
<evidence type="ECO:0000256" key="1">
    <source>
        <dbReference type="ARBA" id="ARBA00001657"/>
    </source>
</evidence>
<reference evidence="9" key="1">
    <citation type="submission" date="2022-12" db="EMBL/GenBank/DDBJ databases">
        <title>Chromosome-level genome assembly of the bean flower thrips Megalurothrips usitatus.</title>
        <authorList>
            <person name="Ma L."/>
            <person name="Liu Q."/>
            <person name="Li H."/>
            <person name="Cai W."/>
        </authorList>
    </citation>
    <scope>NUCLEOTIDE SEQUENCE</scope>
    <source>
        <strain evidence="9">Cailab_2022a</strain>
    </source>
</reference>
<dbReference type="EMBL" id="JAPTSV010000003">
    <property type="protein sequence ID" value="KAJ1529583.1"/>
    <property type="molecule type" value="Genomic_DNA"/>
</dbReference>
<dbReference type="GO" id="GO:0004558">
    <property type="term" value="F:alpha-1,4-glucosidase activity"/>
    <property type="evidence" value="ECO:0007669"/>
    <property type="project" value="UniProtKB-EC"/>
</dbReference>
<proteinExistence type="inferred from homology"/>
<evidence type="ECO:0000256" key="3">
    <source>
        <dbReference type="ARBA" id="ARBA00012741"/>
    </source>
</evidence>
<dbReference type="EC" id="3.2.1.20" evidence="3"/>
<keyword evidence="7" id="KW-0812">Transmembrane</keyword>
<keyword evidence="5" id="KW-0326">Glycosidase</keyword>
<comment type="caution">
    <text evidence="9">The sequence shown here is derived from an EMBL/GenBank/DDBJ whole genome shotgun (WGS) entry which is preliminary data.</text>
</comment>
<dbReference type="GO" id="GO:0016323">
    <property type="term" value="C:basolateral plasma membrane"/>
    <property type="evidence" value="ECO:0007669"/>
    <property type="project" value="TreeGrafter"/>
</dbReference>
<protein>
    <recommendedName>
        <fullName evidence="3">alpha-glucosidase</fullName>
        <ecNumber evidence="3">3.2.1.20</ecNumber>
    </recommendedName>
</protein>
<dbReference type="GO" id="GO:0015180">
    <property type="term" value="F:L-alanine transmembrane transporter activity"/>
    <property type="evidence" value="ECO:0007669"/>
    <property type="project" value="TreeGrafter"/>
</dbReference>
<organism evidence="9 10">
    <name type="scientific">Megalurothrips usitatus</name>
    <name type="common">bean blossom thrips</name>
    <dbReference type="NCBI Taxonomy" id="439358"/>
    <lineage>
        <taxon>Eukaryota</taxon>
        <taxon>Metazoa</taxon>
        <taxon>Ecdysozoa</taxon>
        <taxon>Arthropoda</taxon>
        <taxon>Hexapoda</taxon>
        <taxon>Insecta</taxon>
        <taxon>Pterygota</taxon>
        <taxon>Neoptera</taxon>
        <taxon>Paraneoptera</taxon>
        <taxon>Thysanoptera</taxon>
        <taxon>Terebrantia</taxon>
        <taxon>Thripoidea</taxon>
        <taxon>Thripidae</taxon>
        <taxon>Megalurothrips</taxon>
    </lineage>
</organism>
<evidence type="ECO:0000256" key="5">
    <source>
        <dbReference type="ARBA" id="ARBA00023295"/>
    </source>
</evidence>
<accession>A0AAV7XZG8</accession>
<gene>
    <name evidence="9" type="ORF">ONE63_006353</name>
</gene>
<dbReference type="GO" id="GO:1903801">
    <property type="term" value="P:L-leucine import across plasma membrane"/>
    <property type="evidence" value="ECO:0007669"/>
    <property type="project" value="TreeGrafter"/>
</dbReference>
<evidence type="ECO:0000256" key="2">
    <source>
        <dbReference type="ARBA" id="ARBA00008061"/>
    </source>
</evidence>
<keyword evidence="4" id="KW-0325">Glycoprotein</keyword>
<dbReference type="Pfam" id="PF00128">
    <property type="entry name" value="Alpha-amylase"/>
    <property type="match status" value="1"/>
</dbReference>
<dbReference type="GO" id="GO:0015190">
    <property type="term" value="F:L-leucine transmembrane transporter activity"/>
    <property type="evidence" value="ECO:0007669"/>
    <property type="project" value="TreeGrafter"/>
</dbReference>
<dbReference type="GO" id="GO:0015823">
    <property type="term" value="P:phenylalanine transport"/>
    <property type="evidence" value="ECO:0007669"/>
    <property type="project" value="TreeGrafter"/>
</dbReference>
<keyword evidence="7" id="KW-1133">Transmembrane helix</keyword>
<comment type="catalytic activity">
    <reaction evidence="1">
        <text>Hydrolysis of terminal, non-reducing (1-&gt;4)-linked alpha-D-glucose residues with release of alpha-D-glucose.</text>
        <dbReference type="EC" id="3.2.1.20"/>
    </reaction>
</comment>
<dbReference type="AlphaFoldDB" id="A0AAV7XZG8"/>
<dbReference type="SMART" id="SM00642">
    <property type="entry name" value="Aamy"/>
    <property type="match status" value="1"/>
</dbReference>
<evidence type="ECO:0000313" key="9">
    <source>
        <dbReference type="EMBL" id="KAJ1529583.1"/>
    </source>
</evidence>
<dbReference type="GO" id="GO:1904273">
    <property type="term" value="P:L-alanine import across plasma membrane"/>
    <property type="evidence" value="ECO:0007669"/>
    <property type="project" value="TreeGrafter"/>
</dbReference>